<dbReference type="Gramene" id="CDF38007">
    <property type="protein sequence ID" value="CDF38007"/>
    <property type="gene ID" value="CHC_T00006050001"/>
</dbReference>
<reference evidence="2" key="1">
    <citation type="journal article" date="2013" name="Proc. Natl. Acad. Sci. U.S.A.">
        <title>Genome structure and metabolic features in the red seaweed Chondrus crispus shed light on evolution of the Archaeplastida.</title>
        <authorList>
            <person name="Collen J."/>
            <person name="Porcel B."/>
            <person name="Carre W."/>
            <person name="Ball S.G."/>
            <person name="Chaparro C."/>
            <person name="Tonon T."/>
            <person name="Barbeyron T."/>
            <person name="Michel G."/>
            <person name="Noel B."/>
            <person name="Valentin K."/>
            <person name="Elias M."/>
            <person name="Artiguenave F."/>
            <person name="Arun A."/>
            <person name="Aury J.M."/>
            <person name="Barbosa-Neto J.F."/>
            <person name="Bothwell J.H."/>
            <person name="Bouget F.Y."/>
            <person name="Brillet L."/>
            <person name="Cabello-Hurtado F."/>
            <person name="Capella-Gutierrez S."/>
            <person name="Charrier B."/>
            <person name="Cladiere L."/>
            <person name="Cock J.M."/>
            <person name="Coelho S.M."/>
            <person name="Colleoni C."/>
            <person name="Czjzek M."/>
            <person name="Da Silva C."/>
            <person name="Delage L."/>
            <person name="Denoeud F."/>
            <person name="Deschamps P."/>
            <person name="Dittami S.M."/>
            <person name="Gabaldon T."/>
            <person name="Gachon C.M."/>
            <person name="Groisillier A."/>
            <person name="Herve C."/>
            <person name="Jabbari K."/>
            <person name="Katinka M."/>
            <person name="Kloareg B."/>
            <person name="Kowalczyk N."/>
            <person name="Labadie K."/>
            <person name="Leblanc C."/>
            <person name="Lopez P.J."/>
            <person name="McLachlan D.H."/>
            <person name="Meslet-Cladiere L."/>
            <person name="Moustafa A."/>
            <person name="Nehr Z."/>
            <person name="Nyvall Collen P."/>
            <person name="Panaud O."/>
            <person name="Partensky F."/>
            <person name="Poulain J."/>
            <person name="Rensing S.A."/>
            <person name="Rousvoal S."/>
            <person name="Samson G."/>
            <person name="Symeonidi A."/>
            <person name="Weissenbach J."/>
            <person name="Zambounis A."/>
            <person name="Wincker P."/>
            <person name="Boyen C."/>
        </authorList>
    </citation>
    <scope>NUCLEOTIDE SEQUENCE [LARGE SCALE GENOMIC DNA]</scope>
    <source>
        <strain evidence="2">cv. Stackhouse</strain>
    </source>
</reference>
<dbReference type="EMBL" id="HG001892">
    <property type="protein sequence ID" value="CDF38007.1"/>
    <property type="molecule type" value="Genomic_DNA"/>
</dbReference>
<evidence type="ECO:0000313" key="1">
    <source>
        <dbReference type="EMBL" id="CDF38007.1"/>
    </source>
</evidence>
<evidence type="ECO:0000313" key="2">
    <source>
        <dbReference type="Proteomes" id="UP000012073"/>
    </source>
</evidence>
<dbReference type="AlphaFoldDB" id="R7QHN3"/>
<protein>
    <submittedName>
        <fullName evidence="1">Uncharacterized protein</fullName>
    </submittedName>
</protein>
<name>R7QHN3_CHOCR</name>
<dbReference type="KEGG" id="ccp:CHC_T00006050001"/>
<accession>R7QHN3</accession>
<sequence length="142" mass="16451">MGLEIHFIQPTPGARSRRQLVPVLLNEKAIDPRSDHLSFLCQWHKIPSRSDWHLVIETLDRHGVEYLERTFPEDDLRQPCNHLPCFLRNDPAENRFLLRFNALCSHGAHGSDHNFALSCLFLLSLYRHSSSSVIPQVVFSLR</sequence>
<keyword evidence="2" id="KW-1185">Reference proteome</keyword>
<dbReference type="RefSeq" id="XP_005717876.1">
    <property type="nucleotide sequence ID" value="XM_005717819.1"/>
</dbReference>
<dbReference type="Proteomes" id="UP000012073">
    <property type="component" value="Unassembled WGS sequence"/>
</dbReference>
<gene>
    <name evidence="1" type="ORF">CHC_T00006050001</name>
</gene>
<organism evidence="1 2">
    <name type="scientific">Chondrus crispus</name>
    <name type="common">Carrageen Irish moss</name>
    <name type="synonym">Polymorpha crispa</name>
    <dbReference type="NCBI Taxonomy" id="2769"/>
    <lineage>
        <taxon>Eukaryota</taxon>
        <taxon>Rhodophyta</taxon>
        <taxon>Florideophyceae</taxon>
        <taxon>Rhodymeniophycidae</taxon>
        <taxon>Gigartinales</taxon>
        <taxon>Gigartinaceae</taxon>
        <taxon>Chondrus</taxon>
    </lineage>
</organism>
<dbReference type="GeneID" id="17325595"/>
<proteinExistence type="predicted"/>